<dbReference type="GO" id="GO:0005506">
    <property type="term" value="F:iron ion binding"/>
    <property type="evidence" value="ECO:0007669"/>
    <property type="project" value="InterPro"/>
</dbReference>
<dbReference type="Pfam" id="PF00067">
    <property type="entry name" value="p450"/>
    <property type="match status" value="1"/>
</dbReference>
<dbReference type="PANTHER" id="PTHR24305">
    <property type="entry name" value="CYTOCHROME P450"/>
    <property type="match status" value="1"/>
</dbReference>
<dbReference type="PANTHER" id="PTHR24305:SF161">
    <property type="entry name" value="P450, PUTATIVE (EUROFUNG)-RELATED"/>
    <property type="match status" value="1"/>
</dbReference>
<dbReference type="OrthoDB" id="1470350at2759"/>
<accession>A0A8K0L531</accession>
<organism evidence="6 7">
    <name type="scientific">Elsinoe batatas</name>
    <dbReference type="NCBI Taxonomy" id="2601811"/>
    <lineage>
        <taxon>Eukaryota</taxon>
        <taxon>Fungi</taxon>
        <taxon>Dikarya</taxon>
        <taxon>Ascomycota</taxon>
        <taxon>Pezizomycotina</taxon>
        <taxon>Dothideomycetes</taxon>
        <taxon>Dothideomycetidae</taxon>
        <taxon>Myriangiales</taxon>
        <taxon>Elsinoaceae</taxon>
        <taxon>Elsinoe</taxon>
    </lineage>
</organism>
<evidence type="ECO:0000256" key="3">
    <source>
        <dbReference type="ARBA" id="ARBA00023004"/>
    </source>
</evidence>
<dbReference type="PRINTS" id="PR00385">
    <property type="entry name" value="P450"/>
</dbReference>
<keyword evidence="7" id="KW-1185">Reference proteome</keyword>
<keyword evidence="4 5" id="KW-0349">Heme</keyword>
<keyword evidence="3 4" id="KW-0408">Iron</keyword>
<dbReference type="CDD" id="cd11058">
    <property type="entry name" value="CYP60B-like"/>
    <property type="match status" value="1"/>
</dbReference>
<reference evidence="6" key="1">
    <citation type="submission" date="2021-07" db="EMBL/GenBank/DDBJ databases">
        <title>Elsinoe batatas strain:CRI-CJ2 Genome sequencing and assembly.</title>
        <authorList>
            <person name="Huang L."/>
        </authorList>
    </citation>
    <scope>NUCLEOTIDE SEQUENCE</scope>
    <source>
        <strain evidence="6">CRI-CJ2</strain>
    </source>
</reference>
<dbReference type="EMBL" id="JAESVG020000004">
    <property type="protein sequence ID" value="KAG8627846.1"/>
    <property type="molecule type" value="Genomic_DNA"/>
</dbReference>
<dbReference type="InterPro" id="IPR017972">
    <property type="entry name" value="Cyt_P450_CS"/>
</dbReference>
<dbReference type="GO" id="GO:0004497">
    <property type="term" value="F:monooxygenase activity"/>
    <property type="evidence" value="ECO:0007669"/>
    <property type="project" value="UniProtKB-KW"/>
</dbReference>
<dbReference type="InterPro" id="IPR036396">
    <property type="entry name" value="Cyt_P450_sf"/>
</dbReference>
<keyword evidence="5" id="KW-0503">Monooxygenase</keyword>
<keyword evidence="2 4" id="KW-0479">Metal-binding</keyword>
<comment type="similarity">
    <text evidence="5">Belongs to the cytochrome P450 family.</text>
</comment>
<dbReference type="PROSITE" id="PS00086">
    <property type="entry name" value="CYTOCHROME_P450"/>
    <property type="match status" value="1"/>
</dbReference>
<dbReference type="SUPFAM" id="SSF48264">
    <property type="entry name" value="Cytochrome P450"/>
    <property type="match status" value="1"/>
</dbReference>
<dbReference type="AlphaFoldDB" id="A0A8K0L531"/>
<dbReference type="Gene3D" id="1.10.630.10">
    <property type="entry name" value="Cytochrome P450"/>
    <property type="match status" value="1"/>
</dbReference>
<evidence type="ECO:0000256" key="1">
    <source>
        <dbReference type="ARBA" id="ARBA00001971"/>
    </source>
</evidence>
<gene>
    <name evidence="6" type="ORF">KVT40_003719</name>
</gene>
<evidence type="ECO:0000313" key="7">
    <source>
        <dbReference type="Proteomes" id="UP000809789"/>
    </source>
</evidence>
<dbReference type="InterPro" id="IPR050121">
    <property type="entry name" value="Cytochrome_P450_monoxygenase"/>
</dbReference>
<dbReference type="Proteomes" id="UP000809789">
    <property type="component" value="Unassembled WGS sequence"/>
</dbReference>
<proteinExistence type="inferred from homology"/>
<dbReference type="GO" id="GO:0020037">
    <property type="term" value="F:heme binding"/>
    <property type="evidence" value="ECO:0007669"/>
    <property type="project" value="InterPro"/>
</dbReference>
<keyword evidence="5" id="KW-0560">Oxidoreductase</keyword>
<dbReference type="InterPro" id="IPR001128">
    <property type="entry name" value="Cyt_P450"/>
</dbReference>
<name>A0A8K0L531_9PEZI</name>
<protein>
    <submittedName>
        <fullName evidence="6">Uncharacterized protein</fullName>
    </submittedName>
</protein>
<dbReference type="InterPro" id="IPR002401">
    <property type="entry name" value="Cyt_P450_E_grp-I"/>
</dbReference>
<sequence length="501" mass="57006">MALMAVVSDLSNKAFLFLSTVCILLCIYHWRKITAHPLNQFPGPWAARFSNLGHCWRFLRGRQPFDILELHERYGPVVRTAPNDLSFISSQAWRDIYGARKGHLPFVKSDFYDGGNFAAESLSIVSERDPEKHAHMRKYLASAFSDRSLKEQEHLISGTVDELVARLGQLADREERAVTDIVTWYNLTTFDIIGNLAFGETFGGVTSGEEHPWIQTVLKSLRKGALGDCMKRFPWLAKVIMALFYKQINQLLAETRKHELNSTELVQKRIARNTTRKDFMTNILQARCQYDISDMQISAHASDFVIAGSETTATVLACATFFLLKLSDKLRTLQDELDRTFHQYEDIDALSTAGLEYLNAVCKEAMRMYPPLPFALPRVVPQGGDTVDGHFLPEGTVVSAAPFASCMSSTNFHEPWSFKPERWLDKNGMDDLEASQPFSLGPRGCMGRNMGWMEMRTILAKVFWSYDLCLADESLDWHADSEMHTLWKKPPLKVSLSRRQR</sequence>
<evidence type="ECO:0000313" key="6">
    <source>
        <dbReference type="EMBL" id="KAG8627846.1"/>
    </source>
</evidence>
<feature type="binding site" description="axial binding residue" evidence="4">
    <location>
        <position position="445"/>
    </location>
    <ligand>
        <name>heme</name>
        <dbReference type="ChEBI" id="CHEBI:30413"/>
    </ligand>
    <ligandPart>
        <name>Fe</name>
        <dbReference type="ChEBI" id="CHEBI:18248"/>
    </ligandPart>
</feature>
<comment type="caution">
    <text evidence="6">The sequence shown here is derived from an EMBL/GenBank/DDBJ whole genome shotgun (WGS) entry which is preliminary data.</text>
</comment>
<evidence type="ECO:0000256" key="5">
    <source>
        <dbReference type="RuleBase" id="RU000461"/>
    </source>
</evidence>
<dbReference type="GO" id="GO:0016705">
    <property type="term" value="F:oxidoreductase activity, acting on paired donors, with incorporation or reduction of molecular oxygen"/>
    <property type="evidence" value="ECO:0007669"/>
    <property type="project" value="InterPro"/>
</dbReference>
<evidence type="ECO:0000256" key="2">
    <source>
        <dbReference type="ARBA" id="ARBA00022723"/>
    </source>
</evidence>
<comment type="cofactor">
    <cofactor evidence="1 4">
        <name>heme</name>
        <dbReference type="ChEBI" id="CHEBI:30413"/>
    </cofactor>
</comment>
<dbReference type="PRINTS" id="PR00463">
    <property type="entry name" value="EP450I"/>
</dbReference>
<evidence type="ECO:0000256" key="4">
    <source>
        <dbReference type="PIRSR" id="PIRSR602401-1"/>
    </source>
</evidence>